<feature type="compositionally biased region" description="Basic and acidic residues" evidence="2">
    <location>
        <begin position="407"/>
        <end position="429"/>
    </location>
</feature>
<evidence type="ECO:0000259" key="3">
    <source>
        <dbReference type="PROSITE" id="PS50103"/>
    </source>
</evidence>
<feature type="domain" description="C3H1-type" evidence="3">
    <location>
        <begin position="30"/>
        <end position="57"/>
    </location>
</feature>
<keyword evidence="1" id="KW-0862">Zinc</keyword>
<feature type="compositionally biased region" description="Polar residues" evidence="2">
    <location>
        <begin position="130"/>
        <end position="147"/>
    </location>
</feature>
<dbReference type="EMBL" id="JABFTP020000001">
    <property type="protein sequence ID" value="KAL3266183.1"/>
    <property type="molecule type" value="Genomic_DNA"/>
</dbReference>
<dbReference type="AlphaFoldDB" id="A0ABD2MIH9"/>
<dbReference type="InterPro" id="IPR000571">
    <property type="entry name" value="Znf_CCCH"/>
</dbReference>
<dbReference type="InterPro" id="IPR041686">
    <property type="entry name" value="Znf-CCCH_3"/>
</dbReference>
<keyword evidence="1" id="KW-0863">Zinc-finger</keyword>
<name>A0ABD2MIH9_9CUCU</name>
<dbReference type="PROSITE" id="PS50103">
    <property type="entry name" value="ZF_C3H1"/>
    <property type="match status" value="1"/>
</dbReference>
<proteinExistence type="predicted"/>
<gene>
    <name evidence="4" type="ORF">HHI36_010367</name>
</gene>
<dbReference type="PANTHER" id="PTHR15725:SF14">
    <property type="entry name" value="ZINC FINGER CCCH DOMAIN-CONTAINING PROTEIN 11A"/>
    <property type="match status" value="1"/>
</dbReference>
<keyword evidence="5" id="KW-1185">Reference proteome</keyword>
<accession>A0ABD2MIH9</accession>
<evidence type="ECO:0000313" key="5">
    <source>
        <dbReference type="Proteomes" id="UP001516400"/>
    </source>
</evidence>
<evidence type="ECO:0000256" key="2">
    <source>
        <dbReference type="SAM" id="MobiDB-lite"/>
    </source>
</evidence>
<protein>
    <recommendedName>
        <fullName evidence="3">C3H1-type domain-containing protein</fullName>
    </recommendedName>
</protein>
<keyword evidence="1" id="KW-0479">Metal-binding</keyword>
<dbReference type="Proteomes" id="UP001516400">
    <property type="component" value="Unassembled WGS sequence"/>
</dbReference>
<dbReference type="PANTHER" id="PTHR15725">
    <property type="entry name" value="ZN-FINGER, C-X8-C-X5-C-X3-H TYPE-CONTAINING"/>
    <property type="match status" value="1"/>
</dbReference>
<sequence>MLRNISMSKMPSSYYCADNFFAKMTDLDSPRRNNDCYFYYYSTCAKGDSCTFRHEPSALGCETMCSFWKEGKCLNVHCNFRHMELRKNRKAIQCYWETQPGGCLKPHCPFLHQNVKQSLNEFTGNNIGPNCGSNTDTSQIGKQSEVNQAPDKNFKNPVDSLVVNFEEDVNHPITEAEDDLRQRILVKMRQKRLQQDQSKELSNKRRKINFIENETLDEHIRATTDPKITQNTAEDISLDEHIFHRRKQKFGSSVKKEDKELKTIKIKTLAEIRAERKKKQEQAEPDSQYNQTFLKRKICFAEEHEVTSTSKDEMLNETTKIEQPKKRLKLKKLPPTESKIVSSNIIDNVSSKEKLRGEEIENSESIVEKEDVVIEVTKSDLVVINEGGENNIEEKSETTKISYPLEPHSKQNEEKPILSTRNVDEESKADSIPSELYKDTETNMLQAKNNSETNSIESDSCPNKLAEEVLLLEDDEDYTNVTLKAEDELLEEIDDILGS</sequence>
<feature type="region of interest" description="Disordered" evidence="2">
    <location>
        <begin position="130"/>
        <end position="153"/>
    </location>
</feature>
<evidence type="ECO:0000313" key="4">
    <source>
        <dbReference type="EMBL" id="KAL3266183.1"/>
    </source>
</evidence>
<dbReference type="Gene3D" id="4.10.1000.10">
    <property type="entry name" value="Zinc finger, CCCH-type"/>
    <property type="match status" value="1"/>
</dbReference>
<dbReference type="GO" id="GO:0008270">
    <property type="term" value="F:zinc ion binding"/>
    <property type="evidence" value="ECO:0007669"/>
    <property type="project" value="UniProtKB-KW"/>
</dbReference>
<feature type="zinc finger region" description="C3H1-type" evidence="1">
    <location>
        <begin position="30"/>
        <end position="57"/>
    </location>
</feature>
<feature type="region of interest" description="Disordered" evidence="2">
    <location>
        <begin position="406"/>
        <end position="440"/>
    </location>
</feature>
<organism evidence="4 5">
    <name type="scientific">Cryptolaemus montrouzieri</name>
    <dbReference type="NCBI Taxonomy" id="559131"/>
    <lineage>
        <taxon>Eukaryota</taxon>
        <taxon>Metazoa</taxon>
        <taxon>Ecdysozoa</taxon>
        <taxon>Arthropoda</taxon>
        <taxon>Hexapoda</taxon>
        <taxon>Insecta</taxon>
        <taxon>Pterygota</taxon>
        <taxon>Neoptera</taxon>
        <taxon>Endopterygota</taxon>
        <taxon>Coleoptera</taxon>
        <taxon>Polyphaga</taxon>
        <taxon>Cucujiformia</taxon>
        <taxon>Coccinelloidea</taxon>
        <taxon>Coccinellidae</taxon>
        <taxon>Scymninae</taxon>
        <taxon>Scymnini</taxon>
        <taxon>Cryptolaemus</taxon>
    </lineage>
</organism>
<dbReference type="FunFam" id="4.10.1000.10:FF:000026">
    <property type="entry name" value="Zinc finger CCCH domain-containing protein 11A"/>
    <property type="match status" value="1"/>
</dbReference>
<dbReference type="Pfam" id="PF15663">
    <property type="entry name" value="zf-CCCH_3"/>
    <property type="match status" value="1"/>
</dbReference>
<dbReference type="SMART" id="SM00356">
    <property type="entry name" value="ZnF_C3H1"/>
    <property type="match status" value="3"/>
</dbReference>
<comment type="caution">
    <text evidence="4">The sequence shown here is derived from an EMBL/GenBank/DDBJ whole genome shotgun (WGS) entry which is preliminary data.</text>
</comment>
<reference evidence="4 5" key="1">
    <citation type="journal article" date="2021" name="BMC Biol.">
        <title>Horizontally acquired antibacterial genes associated with adaptive radiation of ladybird beetles.</title>
        <authorList>
            <person name="Li H.S."/>
            <person name="Tang X.F."/>
            <person name="Huang Y.H."/>
            <person name="Xu Z.Y."/>
            <person name="Chen M.L."/>
            <person name="Du X.Y."/>
            <person name="Qiu B.Y."/>
            <person name="Chen P.T."/>
            <person name="Zhang W."/>
            <person name="Slipinski A."/>
            <person name="Escalona H.E."/>
            <person name="Waterhouse R.M."/>
            <person name="Zwick A."/>
            <person name="Pang H."/>
        </authorList>
    </citation>
    <scope>NUCLEOTIDE SEQUENCE [LARGE SCALE GENOMIC DNA]</scope>
    <source>
        <strain evidence="4">SYSU2018</strain>
    </source>
</reference>
<evidence type="ECO:0000256" key="1">
    <source>
        <dbReference type="PROSITE-ProRule" id="PRU00723"/>
    </source>
</evidence>